<feature type="transmembrane region" description="Helical" evidence="9">
    <location>
        <begin position="167"/>
        <end position="188"/>
    </location>
</feature>
<sequence>MSGQSVLEDASPASRADRALYRLEQALTLGSGILILAVMLVSVVNILGRKGKEKALDWGWDGIAAFLGPVPGFVDWMVTAVPVIAFLGIAGCQRLGGHIRMDILVGQLKGRALWLFEMVSCLLMLALCLVLIQGSWLHFERSFDFAAPLWSRDSTIDINLPVWPVKLLVPVMLGLLALRLCLQIWAYWRAFLSNAERPVAVPLIETAAEQAAHEAESVSGADVDAELEAGNGDGNGNGGRPGGSQA</sequence>
<evidence type="ECO:0000256" key="8">
    <source>
        <dbReference type="ARBA" id="ARBA00038436"/>
    </source>
</evidence>
<evidence type="ECO:0000256" key="5">
    <source>
        <dbReference type="ARBA" id="ARBA00022692"/>
    </source>
</evidence>
<feature type="transmembrane region" description="Helical" evidence="9">
    <location>
        <begin position="113"/>
        <end position="132"/>
    </location>
</feature>
<dbReference type="Proteomes" id="UP001239909">
    <property type="component" value="Unassembled WGS sequence"/>
</dbReference>
<keyword evidence="4 9" id="KW-0997">Cell inner membrane</keyword>
<protein>
    <recommendedName>
        <fullName evidence="9">TRAP transporter small permease protein</fullName>
    </recommendedName>
</protein>
<comment type="subunit">
    <text evidence="9">The complex comprises the extracytoplasmic solute receptor protein and the two transmembrane proteins.</text>
</comment>
<feature type="transmembrane region" description="Helical" evidence="9">
    <location>
        <begin position="73"/>
        <end position="92"/>
    </location>
</feature>
<keyword evidence="13" id="KW-1185">Reference proteome</keyword>
<comment type="caution">
    <text evidence="12">The sequence shown here is derived from an EMBL/GenBank/DDBJ whole genome shotgun (WGS) entry which is preliminary data.</text>
</comment>
<keyword evidence="2 9" id="KW-0813">Transport</keyword>
<comment type="subcellular location">
    <subcellularLocation>
        <location evidence="1 9">Cell inner membrane</location>
        <topology evidence="1 9">Multi-pass membrane protein</topology>
    </subcellularLocation>
</comment>
<keyword evidence="3" id="KW-1003">Cell membrane</keyword>
<dbReference type="EMBL" id="BSYI01000006">
    <property type="protein sequence ID" value="GMG81913.1"/>
    <property type="molecule type" value="Genomic_DNA"/>
</dbReference>
<evidence type="ECO:0000256" key="2">
    <source>
        <dbReference type="ARBA" id="ARBA00022448"/>
    </source>
</evidence>
<proteinExistence type="inferred from homology"/>
<dbReference type="InterPro" id="IPR055348">
    <property type="entry name" value="DctQ"/>
</dbReference>
<evidence type="ECO:0000313" key="13">
    <source>
        <dbReference type="Proteomes" id="UP001239909"/>
    </source>
</evidence>
<evidence type="ECO:0000256" key="6">
    <source>
        <dbReference type="ARBA" id="ARBA00022989"/>
    </source>
</evidence>
<evidence type="ECO:0000256" key="7">
    <source>
        <dbReference type="ARBA" id="ARBA00023136"/>
    </source>
</evidence>
<feature type="transmembrane region" description="Helical" evidence="9">
    <location>
        <begin position="26"/>
        <end position="48"/>
    </location>
</feature>
<name>A0ABQ6LKZ0_9RHOB</name>
<comment type="similarity">
    <text evidence="8 9">Belongs to the TRAP transporter small permease family.</text>
</comment>
<organism evidence="12 13">
    <name type="scientific">Paralimibaculum aggregatum</name>
    <dbReference type="NCBI Taxonomy" id="3036245"/>
    <lineage>
        <taxon>Bacteria</taxon>
        <taxon>Pseudomonadati</taxon>
        <taxon>Pseudomonadota</taxon>
        <taxon>Alphaproteobacteria</taxon>
        <taxon>Rhodobacterales</taxon>
        <taxon>Paracoccaceae</taxon>
        <taxon>Paralimibaculum</taxon>
    </lineage>
</organism>
<dbReference type="RefSeq" id="WP_285670648.1">
    <property type="nucleotide sequence ID" value="NZ_BSYI01000006.1"/>
</dbReference>
<accession>A0ABQ6LKZ0</accession>
<evidence type="ECO:0000256" key="1">
    <source>
        <dbReference type="ARBA" id="ARBA00004429"/>
    </source>
</evidence>
<feature type="region of interest" description="Disordered" evidence="10">
    <location>
        <begin position="214"/>
        <end position="246"/>
    </location>
</feature>
<gene>
    <name evidence="12" type="ORF">LNKW23_11260</name>
</gene>
<keyword evidence="6 9" id="KW-1133">Transmembrane helix</keyword>
<dbReference type="InterPro" id="IPR007387">
    <property type="entry name" value="TRAP_DctQ"/>
</dbReference>
<comment type="function">
    <text evidence="9">Part of the tripartite ATP-independent periplasmic (TRAP) transport system.</text>
</comment>
<evidence type="ECO:0000259" key="11">
    <source>
        <dbReference type="Pfam" id="PF04290"/>
    </source>
</evidence>
<evidence type="ECO:0000256" key="10">
    <source>
        <dbReference type="SAM" id="MobiDB-lite"/>
    </source>
</evidence>
<keyword evidence="7 9" id="KW-0472">Membrane</keyword>
<feature type="domain" description="Tripartite ATP-independent periplasmic transporters DctQ component" evidence="11">
    <location>
        <begin position="69"/>
        <end position="189"/>
    </location>
</feature>
<dbReference type="Pfam" id="PF04290">
    <property type="entry name" value="DctQ"/>
    <property type="match status" value="1"/>
</dbReference>
<reference evidence="12 13" key="1">
    <citation type="submission" date="2023-04" db="EMBL/GenBank/DDBJ databases">
        <title>Marinoamorphus aggregata gen. nov., sp. Nov., isolate from tissue of brittle star Ophioplocus japonicus.</title>
        <authorList>
            <person name="Kawano K."/>
            <person name="Sawayama S."/>
            <person name="Nakagawa S."/>
        </authorList>
    </citation>
    <scope>NUCLEOTIDE SEQUENCE [LARGE SCALE GENOMIC DNA]</scope>
    <source>
        <strain evidence="12 13">NKW23</strain>
    </source>
</reference>
<evidence type="ECO:0000313" key="12">
    <source>
        <dbReference type="EMBL" id="GMG81913.1"/>
    </source>
</evidence>
<feature type="compositionally biased region" description="Gly residues" evidence="10">
    <location>
        <begin position="231"/>
        <end position="246"/>
    </location>
</feature>
<evidence type="ECO:0000256" key="4">
    <source>
        <dbReference type="ARBA" id="ARBA00022519"/>
    </source>
</evidence>
<evidence type="ECO:0000256" key="9">
    <source>
        <dbReference type="RuleBase" id="RU369079"/>
    </source>
</evidence>
<keyword evidence="5 9" id="KW-0812">Transmembrane</keyword>
<dbReference type="PANTHER" id="PTHR35011">
    <property type="entry name" value="2,3-DIKETO-L-GULONATE TRAP TRANSPORTER SMALL PERMEASE PROTEIN YIAM"/>
    <property type="match status" value="1"/>
</dbReference>
<evidence type="ECO:0000256" key="3">
    <source>
        <dbReference type="ARBA" id="ARBA00022475"/>
    </source>
</evidence>